<organism evidence="2 3">
    <name type="scientific">Geoglobus ahangari</name>
    <dbReference type="NCBI Taxonomy" id="113653"/>
    <lineage>
        <taxon>Archaea</taxon>
        <taxon>Methanobacteriati</taxon>
        <taxon>Methanobacteriota</taxon>
        <taxon>Archaeoglobi</taxon>
        <taxon>Archaeoglobales</taxon>
        <taxon>Archaeoglobaceae</taxon>
        <taxon>Geoglobus</taxon>
    </lineage>
</organism>
<evidence type="ECO:0000313" key="3">
    <source>
        <dbReference type="Proteomes" id="UP000034723"/>
    </source>
</evidence>
<evidence type="ECO:0000256" key="1">
    <source>
        <dbReference type="SAM" id="Phobius"/>
    </source>
</evidence>
<dbReference type="InParanoid" id="A0A0F7IG25"/>
<dbReference type="GeneID" id="24803095"/>
<sequence>MMSDYEILVLRELKKGNSDPERISRKTGLPELVVRAAIERVEGEGYSEHYGSKRRSIVTRDTLRLLVEVLIVYVAILLAMQVVPWLL</sequence>
<dbReference type="Proteomes" id="UP000034723">
    <property type="component" value="Chromosome"/>
</dbReference>
<keyword evidence="3" id="KW-1185">Reference proteome</keyword>
<dbReference type="KEGG" id="gah:GAH_00513"/>
<protein>
    <submittedName>
        <fullName evidence="2">Uncharacterized protein</fullName>
    </submittedName>
</protein>
<name>A0A0F7IG25_9EURY</name>
<reference evidence="2 3" key="1">
    <citation type="submission" date="2015-04" db="EMBL/GenBank/DDBJ databases">
        <title>The complete genome sequence of the hyperthermophilic, obligate iron-reducing archaeon Geoglobus ahangari strain 234T.</title>
        <authorList>
            <person name="Manzella M.P."/>
            <person name="Holmes D.E."/>
            <person name="Rocheleau J.M."/>
            <person name="Chung A."/>
            <person name="Reguera G."/>
            <person name="Kashefi K."/>
        </authorList>
    </citation>
    <scope>NUCLEOTIDE SEQUENCE [LARGE SCALE GENOMIC DNA]</scope>
    <source>
        <strain evidence="2 3">234</strain>
    </source>
</reference>
<proteinExistence type="predicted"/>
<accession>A0A0F7IG25</accession>
<dbReference type="AlphaFoldDB" id="A0A0F7IG25"/>
<evidence type="ECO:0000313" key="2">
    <source>
        <dbReference type="EMBL" id="AKG92140.1"/>
    </source>
</evidence>
<dbReference type="STRING" id="113653.GAH_00513"/>
<dbReference type="RefSeq" id="WP_156967370.1">
    <property type="nucleotide sequence ID" value="NZ_CP011267.1"/>
</dbReference>
<gene>
    <name evidence="2" type="ORF">GAH_00513</name>
</gene>
<dbReference type="EMBL" id="CP011267">
    <property type="protein sequence ID" value="AKG92140.1"/>
    <property type="molecule type" value="Genomic_DNA"/>
</dbReference>
<keyword evidence="1" id="KW-0812">Transmembrane</keyword>
<feature type="transmembrane region" description="Helical" evidence="1">
    <location>
        <begin position="63"/>
        <end position="86"/>
    </location>
</feature>
<keyword evidence="1" id="KW-0472">Membrane</keyword>
<dbReference type="HOGENOM" id="CLU_2490306_0_0_2"/>
<keyword evidence="1" id="KW-1133">Transmembrane helix</keyword>